<proteinExistence type="predicted"/>
<organism evidence="1 2">
    <name type="scientific">Phlebia brevispora</name>
    <dbReference type="NCBI Taxonomy" id="194682"/>
    <lineage>
        <taxon>Eukaryota</taxon>
        <taxon>Fungi</taxon>
        <taxon>Dikarya</taxon>
        <taxon>Basidiomycota</taxon>
        <taxon>Agaricomycotina</taxon>
        <taxon>Agaricomycetes</taxon>
        <taxon>Polyporales</taxon>
        <taxon>Meruliaceae</taxon>
        <taxon>Phlebia</taxon>
    </lineage>
</organism>
<protein>
    <submittedName>
        <fullName evidence="1">Uncharacterized protein</fullName>
    </submittedName>
</protein>
<gene>
    <name evidence="1" type="ORF">NM688_g1817</name>
</gene>
<evidence type="ECO:0000313" key="1">
    <source>
        <dbReference type="EMBL" id="KAJ3556801.1"/>
    </source>
</evidence>
<reference evidence="1" key="1">
    <citation type="submission" date="2022-07" db="EMBL/GenBank/DDBJ databases">
        <title>Genome Sequence of Phlebia brevispora.</title>
        <authorList>
            <person name="Buettner E."/>
        </authorList>
    </citation>
    <scope>NUCLEOTIDE SEQUENCE</scope>
    <source>
        <strain evidence="1">MPL23</strain>
    </source>
</reference>
<evidence type="ECO:0000313" key="2">
    <source>
        <dbReference type="Proteomes" id="UP001148662"/>
    </source>
</evidence>
<name>A0ACC1TA91_9APHY</name>
<accession>A0ACC1TA91</accession>
<dbReference type="Proteomes" id="UP001148662">
    <property type="component" value="Unassembled WGS sequence"/>
</dbReference>
<comment type="caution">
    <text evidence="1">The sequence shown here is derived from an EMBL/GenBank/DDBJ whole genome shotgun (WGS) entry which is preliminary data.</text>
</comment>
<dbReference type="EMBL" id="JANHOG010000210">
    <property type="protein sequence ID" value="KAJ3556801.1"/>
    <property type="molecule type" value="Genomic_DNA"/>
</dbReference>
<sequence length="2289" mass="256839">MASQVSQSSTQQVSTTFAMSVKETPGHLFEQLEALAEWANDRNPPAVKLCNEFDRNNCMVVLRNFYEHVIQSFPLPQEYPWVTIYEKIKLIEASFDVFPLVGAAFCAEHDFSDFSKRFFLRVFRICHVLDAWIDVPGVSAQDGYPTPRDLYEKGVQACIGLLRAWFESVKTEKSGLRGWQVAKEMTTELLALCQDLLLGGVMDGTTHIYLFSTPRLRQEAPDFQAPPADIVLNDKMSLLLLITSSLRIILESISPTVLSSWFLTDTLRTTADCATQTYHAITSSLFATADAKRSRAISRLTVVMATSLQSYPTYYASADSMRLLLLLSRLHEGPKDCWAKEEAALLKAFSVPISGAPSRADVEFILQALVNEQWDERGDGIRAIAVSYLRAATAHLDLDLLIAIRDTLSHGDYPTYYDDLTQVIQRKIASLRSNMGTTGASQGSSATEGRRWREGVQSVVQAIIEPDEVAWMDDDDSLSDVQYISRALGEVEGRFARSPISNRTAHARVALARELGRLPCALTRHLDSPCPSTPTRTSVASIPTGMRVVVALLDGNEKEVTAPVHRAVYDALLRIIRHHTSGFGQAMIEPVSELVIKGMKNSDRGVRLSAGRCLAELIKMYQDKGQQGAQYIEFMFTNLDVMLSRFTDRFKETVLVTAGLIAKRANPDTLYRGLLCLVSQLGNNNPVLKGTAFMQLASVVDSHGKSRYSLLHPYMERLAIFIVDRMHNHSALLTEYCSFLGASRADFFTATMDAIIPHLFATCNGPALELIATELSCDVASLFWKRPAKILAHAHMVSIPGHRQKSLNFILSYFKTPGGQFLASEHELIVSSLVDLVSELVMNLGDEDPTIVQAALHGLMKVEDTVKNKRVQTQPRLPGQTLGAFLEDHILGVITHMIEILEDVKEKRTLKEKMCVCRAVGKIVAEIGPSVSSIAPQIMAMLQTMLAMPDLRDMTLQSWSMFLRVLDVEDVGSYVGPTGAAFVTAWPTLSLSSREVVKDCLRYLVFEQGEQLRTKLNELPDVTSIPELSNIGRRLSALRENWTPEKTLQVLLERIANENLNVVSRALEELRAFLSTDDESFVRGLTSGDVFHHSVSNIVSVLLAASCRDGEDSDAVRILAFDCIGVLGAADPYRFETDSTRGRMIVVDNFSAEEETAVFALHLIRDVLVGVYQSTSDVQYQRHLAYALQELLRLCGFNTSVVTRGSSTSMKARNRWSTLSKSVVEAVTPLLKSRYILHTKDLEPTERPIYHEQSTYREWIQMWMTYLIPEATGTNARKVFGVFPLVVKNRDVGVARRLLPHIVLNVLISGTDKAVGDIFQEILAVLQDQVDPSSPSSTDKKELSAQTIFMVLDHLNGWVRIVRRSLSKNSDNRNRVSSEAQEQLTRVDSILTNIDGTLMAKAAFQCKAYARALMCFEQQIRHSRDLKGQEATLQEYYERLHEIYAQLDEPDGMEGASTLILSPSLEHQIRQHESTGRWTSAQSCWEVNLQHDPNDLQSHLGLLRCLRNLGHYDTMRTHVEGILTRYPAWKSELIGYQVESGYMVGDWDKVQGLVDQTENEAPSILIARILLAMREGDEAAILDQLTHARKILGAPIAAVDTNGYIRCYDAVLNLHLVHELEIIYRATMVERGDDMEDRLSNLQQRLSARLGATLPSFRVREPILSIRRTAFELSLKKAHSPSLSSAIGHSWLLSAKLARKAGYWHTAYSAVLQAQHGTPVFTVIESAKLAKASGEPLRAIQELDSYYNVMKGIDIEEGDVRVLQRGKVFLLRARWMSESDRYEGGSLVTFYQEANHPKEWEGGSFYWGQFQDKCFKELGNADYDTRGVFMNCTTIKCYAKSIALGSKHIYESVPRLLTLWLDMCARSYPAGTKAEGFVEKTYARVLTSFQASAKYKASHYCRVAMKILSRITHKNPRVWEVLCEMIQALLEEYPMQGLWLFMPVLNSKDTERSKRGFAVLDGVRKPKDKKRSKVDVKLIEHSIQLGMELINLCDKSRAPVMKNGKPIQPQPPPEPFVMSVDFPKLVRLVPSKMLIPLQEYLVANLPPSSADTATYKPFLVNAPTIRGFAEEIELMTSLAQPKKFVIFGSDGRKYRFLAKPKDDLRKDARLMDLDAMINKFLKSDSDSRRRRLHIRTYGVLPLNETSGLIQWVPNSIPLRAVLLDIYKARKVPSFGNEAARLNLERIAAMHDKEAAQAFEEEFMSRVPPVFHEWFIKTFPEPSAWLAGRLAYTRTAAVMSMVGYILGLGDRHCENILLDMNNGDVVHIDFNCLFEKGHTLTIPDASSRSA</sequence>
<keyword evidence="2" id="KW-1185">Reference proteome</keyword>